<evidence type="ECO:0000313" key="6">
    <source>
        <dbReference type="Proteomes" id="UP000607653"/>
    </source>
</evidence>
<dbReference type="InterPro" id="IPR019489">
    <property type="entry name" value="Clp_ATPase_C"/>
</dbReference>
<dbReference type="SUPFAM" id="SSF52540">
    <property type="entry name" value="P-loop containing nucleoside triphosphate hydrolases"/>
    <property type="match status" value="1"/>
</dbReference>
<dbReference type="AlphaFoldDB" id="A0A822Y1B5"/>
<dbReference type="Pfam" id="PF10431">
    <property type="entry name" value="ClpB_D2-small"/>
    <property type="match status" value="1"/>
</dbReference>
<dbReference type="Proteomes" id="UP000607653">
    <property type="component" value="Unassembled WGS sequence"/>
</dbReference>
<keyword evidence="6" id="KW-1185">Reference proteome</keyword>
<dbReference type="PANTHER" id="PTHR11638:SF155">
    <property type="entry name" value="CHAPERONE PROTEIN CLPC1, CHLOROPLASTIC-LIKE"/>
    <property type="match status" value="1"/>
</dbReference>
<evidence type="ECO:0000256" key="1">
    <source>
        <dbReference type="ARBA" id="ARBA00022737"/>
    </source>
</evidence>
<sequence length="139" mass="16656">MMVSKMGPTKWRKWWQRNLKKNFRPEFLNRWDEVIMFKQLTKLEMRKIAEKFIKDVLERFKVKNIKLQVTDELKDMVVEAGYEPSYGARSLRRAITKHVEDELANKMLRKEIKEGDTKVVTVDTEGKMIISDMFTDLLK</sequence>
<organism evidence="5 6">
    <name type="scientific">Nelumbo nucifera</name>
    <name type="common">Sacred lotus</name>
    <dbReference type="NCBI Taxonomy" id="4432"/>
    <lineage>
        <taxon>Eukaryota</taxon>
        <taxon>Viridiplantae</taxon>
        <taxon>Streptophyta</taxon>
        <taxon>Embryophyta</taxon>
        <taxon>Tracheophyta</taxon>
        <taxon>Spermatophyta</taxon>
        <taxon>Magnoliopsida</taxon>
        <taxon>Proteales</taxon>
        <taxon>Nelumbonaceae</taxon>
        <taxon>Nelumbo</taxon>
    </lineage>
</organism>
<feature type="domain" description="Clp ATPase C-terminal" evidence="4">
    <location>
        <begin position="40"/>
        <end position="130"/>
    </location>
</feature>
<dbReference type="InterPro" id="IPR027417">
    <property type="entry name" value="P-loop_NTPase"/>
</dbReference>
<keyword evidence="1" id="KW-0677">Repeat</keyword>
<evidence type="ECO:0000313" key="5">
    <source>
        <dbReference type="EMBL" id="DAD25079.1"/>
    </source>
</evidence>
<protein>
    <recommendedName>
        <fullName evidence="4">Clp ATPase C-terminal domain-containing protein</fullName>
    </recommendedName>
</protein>
<name>A0A822Y1B5_NELNU</name>
<proteinExistence type="predicted"/>
<dbReference type="EMBL" id="DUZY01000001">
    <property type="protein sequence ID" value="DAD25079.1"/>
    <property type="molecule type" value="Genomic_DNA"/>
</dbReference>
<accession>A0A822Y1B5</accession>
<dbReference type="Gene3D" id="1.10.8.60">
    <property type="match status" value="1"/>
</dbReference>
<comment type="caution">
    <text evidence="5">The sequence shown here is derived from an EMBL/GenBank/DDBJ whole genome shotgun (WGS) entry which is preliminary data.</text>
</comment>
<evidence type="ECO:0000256" key="2">
    <source>
        <dbReference type="ARBA" id="ARBA00022741"/>
    </source>
</evidence>
<dbReference type="GO" id="GO:0005524">
    <property type="term" value="F:ATP binding"/>
    <property type="evidence" value="ECO:0007669"/>
    <property type="project" value="UniProtKB-KW"/>
</dbReference>
<gene>
    <name evidence="5" type="ORF">HUJ06_026543</name>
</gene>
<keyword evidence="3" id="KW-0067">ATP-binding</keyword>
<evidence type="ECO:0000259" key="4">
    <source>
        <dbReference type="SMART" id="SM01086"/>
    </source>
</evidence>
<evidence type="ECO:0000256" key="3">
    <source>
        <dbReference type="ARBA" id="ARBA00022840"/>
    </source>
</evidence>
<dbReference type="InterPro" id="IPR050130">
    <property type="entry name" value="ClpA_ClpB"/>
</dbReference>
<dbReference type="PANTHER" id="PTHR11638">
    <property type="entry name" value="ATP-DEPENDENT CLP PROTEASE"/>
    <property type="match status" value="1"/>
</dbReference>
<dbReference type="SMART" id="SM01086">
    <property type="entry name" value="ClpB_D2-small"/>
    <property type="match status" value="1"/>
</dbReference>
<keyword evidence="2" id="KW-0547">Nucleotide-binding</keyword>
<reference evidence="5 6" key="1">
    <citation type="journal article" date="2020" name="Mol. Biol. Evol.">
        <title>Distinct Expression and Methylation Patterns for Genes with Different Fates following a Single Whole-Genome Duplication in Flowering Plants.</title>
        <authorList>
            <person name="Shi T."/>
            <person name="Rahmani R.S."/>
            <person name="Gugger P.F."/>
            <person name="Wang M."/>
            <person name="Li H."/>
            <person name="Zhang Y."/>
            <person name="Li Z."/>
            <person name="Wang Q."/>
            <person name="Van de Peer Y."/>
            <person name="Marchal K."/>
            <person name="Chen J."/>
        </authorList>
    </citation>
    <scope>NUCLEOTIDE SEQUENCE [LARGE SCALE GENOMIC DNA]</scope>
    <source>
        <tissue evidence="5">Leaf</tissue>
    </source>
</reference>